<gene>
    <name evidence="1" type="ORF">DWX06_10725</name>
</gene>
<accession>A0A412Q296</accession>
<evidence type="ECO:0000313" key="1">
    <source>
        <dbReference type="EMBL" id="RGT80233.1"/>
    </source>
</evidence>
<comment type="caution">
    <text evidence="1">The sequence shown here is derived from an EMBL/GenBank/DDBJ whole genome shotgun (WGS) entry which is preliminary data.</text>
</comment>
<protein>
    <submittedName>
        <fullName evidence="1">SH3 domain-containing protein</fullName>
    </submittedName>
</protein>
<proteinExistence type="predicted"/>
<dbReference type="RefSeq" id="WP_118004633.1">
    <property type="nucleotide sequence ID" value="NZ_QRXF01000027.1"/>
</dbReference>
<organism evidence="1 2">
    <name type="scientific">Agathobacter rectalis</name>
    <dbReference type="NCBI Taxonomy" id="39491"/>
    <lineage>
        <taxon>Bacteria</taxon>
        <taxon>Bacillati</taxon>
        <taxon>Bacillota</taxon>
        <taxon>Clostridia</taxon>
        <taxon>Lachnospirales</taxon>
        <taxon>Lachnospiraceae</taxon>
        <taxon>Agathobacter</taxon>
    </lineage>
</organism>
<name>A0A412Q296_9FIRM</name>
<sequence>MTYKKVTPISKGVLRIRSEPDESGRVCGSVSYGEEVTVETTKVTSKKGKEYYRLAGYGYILASQVRDAESQTEAEAKVDAAVKKAESAASKAEQAAKACDGIAAGMNVVIDSVTGKACEIGMTDGNIVVREA</sequence>
<dbReference type="EMBL" id="QRXG01000018">
    <property type="protein sequence ID" value="RGT80233.1"/>
    <property type="molecule type" value="Genomic_DNA"/>
</dbReference>
<dbReference type="AlphaFoldDB" id="A0A412Q296"/>
<dbReference type="Proteomes" id="UP000284296">
    <property type="component" value="Unassembled WGS sequence"/>
</dbReference>
<evidence type="ECO:0000313" key="2">
    <source>
        <dbReference type="Proteomes" id="UP000284296"/>
    </source>
</evidence>
<reference evidence="1 2" key="1">
    <citation type="submission" date="2018-08" db="EMBL/GenBank/DDBJ databases">
        <title>A genome reference for cultivated species of the human gut microbiota.</title>
        <authorList>
            <person name="Zou Y."/>
            <person name="Xue W."/>
            <person name="Luo G."/>
        </authorList>
    </citation>
    <scope>NUCLEOTIDE SEQUENCE [LARGE SCALE GENOMIC DNA]</scope>
    <source>
        <strain evidence="1 2">AF18-16LB</strain>
    </source>
</reference>